<organism evidence="2 3">
    <name type="scientific">Hortaea werneckii</name>
    <name type="common">Black yeast</name>
    <name type="synonym">Cladosporium werneckii</name>
    <dbReference type="NCBI Taxonomy" id="91943"/>
    <lineage>
        <taxon>Eukaryota</taxon>
        <taxon>Fungi</taxon>
        <taxon>Dikarya</taxon>
        <taxon>Ascomycota</taxon>
        <taxon>Pezizomycotina</taxon>
        <taxon>Dothideomycetes</taxon>
        <taxon>Dothideomycetidae</taxon>
        <taxon>Mycosphaerellales</taxon>
        <taxon>Teratosphaeriaceae</taxon>
        <taxon>Hortaea</taxon>
    </lineage>
</organism>
<comment type="caution">
    <text evidence="2">The sequence shown here is derived from an EMBL/GenBank/DDBJ whole genome shotgun (WGS) entry which is preliminary data.</text>
</comment>
<proteinExistence type="predicted"/>
<protein>
    <submittedName>
        <fullName evidence="2">Uncharacterized protein</fullName>
    </submittedName>
</protein>
<gene>
    <name evidence="2" type="ORF">D0860_05308</name>
</gene>
<reference evidence="2 3" key="1">
    <citation type="journal article" date="2018" name="BMC Genomics">
        <title>Genomic evidence for intraspecific hybridization in a clonal and extremely halotolerant yeast.</title>
        <authorList>
            <person name="Gostincar C."/>
            <person name="Stajich J.E."/>
            <person name="Zupancic J."/>
            <person name="Zalar P."/>
            <person name="Gunde-Cimerman N."/>
        </authorList>
    </citation>
    <scope>NUCLEOTIDE SEQUENCE [LARGE SCALE GENOMIC DNA]</scope>
    <source>
        <strain evidence="2 3">EXF-562</strain>
    </source>
</reference>
<evidence type="ECO:0000313" key="2">
    <source>
        <dbReference type="EMBL" id="RMZ06995.1"/>
    </source>
</evidence>
<dbReference type="Proteomes" id="UP000280598">
    <property type="component" value="Unassembled WGS sequence"/>
</dbReference>
<evidence type="ECO:0000313" key="3">
    <source>
        <dbReference type="Proteomes" id="UP000280598"/>
    </source>
</evidence>
<dbReference type="AlphaFoldDB" id="A0A3M7H1U3"/>
<name>A0A3M7H1U3_HORWE</name>
<dbReference type="VEuPathDB" id="FungiDB:BTJ68_03996"/>
<accession>A0A3M7H1U3</accession>
<dbReference type="EMBL" id="QWIS01000105">
    <property type="protein sequence ID" value="RMZ06995.1"/>
    <property type="molecule type" value="Genomic_DNA"/>
</dbReference>
<evidence type="ECO:0000256" key="1">
    <source>
        <dbReference type="SAM" id="MobiDB-lite"/>
    </source>
</evidence>
<feature type="region of interest" description="Disordered" evidence="1">
    <location>
        <begin position="1"/>
        <end position="23"/>
    </location>
</feature>
<sequence>MDPSASKGRRDEKHDKRSKGNPPFRLFDLAPDLRGRIYHELLTWPINDHYHLSTCHPQILAVSKQVRTEAEAILYKENTEVIQLALRQQSRPLTSCLLSVGGGRTLYRELVSTTCLEGCGWPRHLRRMGRLRVVVRMAPAATNVTGGTGISMKVMARKVNNILYSLVNFLAGSSGGAQGIEVVLQQENESGALAGLNLEGPLLARMLWPLSKCRAHQPPRGVSLVGLTAATSSSTAAAATAARLLFEQKITGRPIHNVNLIEKYWDFEQGVKAFFGLSRGDSMAAAVVSQQQQHISMAATRLENMALEEGWVDAVWEEELIRALVIVGTFLKANG</sequence>